<name>A0ABZ0PD52_9PROT</name>
<gene>
    <name evidence="1" type="ORF">R9Z33_14995</name>
</gene>
<accession>A0ABZ0PD52</accession>
<dbReference type="RefSeq" id="WP_318647384.1">
    <property type="nucleotide sequence ID" value="NZ_CP137852.1"/>
</dbReference>
<dbReference type="Proteomes" id="UP001305521">
    <property type="component" value="Chromosome"/>
</dbReference>
<evidence type="ECO:0000313" key="2">
    <source>
        <dbReference type="Proteomes" id="UP001305521"/>
    </source>
</evidence>
<organism evidence="1 2">
    <name type="scientific">Sediminicoccus rosea</name>
    <dbReference type="NCBI Taxonomy" id="1225128"/>
    <lineage>
        <taxon>Bacteria</taxon>
        <taxon>Pseudomonadati</taxon>
        <taxon>Pseudomonadota</taxon>
        <taxon>Alphaproteobacteria</taxon>
        <taxon>Acetobacterales</taxon>
        <taxon>Roseomonadaceae</taxon>
        <taxon>Sediminicoccus</taxon>
    </lineage>
</organism>
<keyword evidence="2" id="KW-1185">Reference proteome</keyword>
<reference evidence="1 2" key="1">
    <citation type="submission" date="2023-11" db="EMBL/GenBank/DDBJ databases">
        <title>Arctic aerobic anoxygenic photoheterotroph Sediminicoccus rosea KRV36 adapts its photosynthesis to long days of polar summer.</title>
        <authorList>
            <person name="Tomasch J."/>
            <person name="Kopejtka K."/>
            <person name="Bily T."/>
            <person name="Gardiner A.T."/>
            <person name="Gardian Z."/>
            <person name="Shivaramu S."/>
            <person name="Koblizek M."/>
            <person name="Engelhardt F."/>
            <person name="Kaftan D."/>
        </authorList>
    </citation>
    <scope>NUCLEOTIDE SEQUENCE [LARGE SCALE GENOMIC DNA]</scope>
    <source>
        <strain evidence="1 2">R-30</strain>
    </source>
</reference>
<proteinExistence type="predicted"/>
<protein>
    <submittedName>
        <fullName evidence="1">Uncharacterized protein</fullName>
    </submittedName>
</protein>
<evidence type="ECO:0000313" key="1">
    <source>
        <dbReference type="EMBL" id="WPB83407.1"/>
    </source>
</evidence>
<sequence length="454" mass="51405">MGDFSRISAAIWRRNEFQNDELDARLAGITAYSISKIMGSKYNEIHHSHSIEKILLACQTDWCFIQSSGHTYSAQNVPLARNILAKMVENDEVAAIGHLMDDKVYFGLHHQVMLLNKRLWEEHGRPIFGGTVTTEQSVRPVRRSDENVHDDYTPLWLAPASGPPIQVKPKTVGWNFISHMSGLGYSFDNFKSDFRSRKFFCYPQKKNSAAMLEALRDTSQRGEVEDARIASVAKRFRISRPSGIHIVNNEGNGDIPPPSGEAVGLAVFVASGFKSNIILHKLGFNADTEVVFYDVDQATLEFKKRLIAHWNGQNFLDTANQVIEELRSEYKTNKFTDVNIDLSYQSMIKNSFGSEAGWVDHWMKFRQLRFSFVKADILRDQQPLVNALPSAQREGRPVLWTSNIFNYGIEIIGMEFQARKNAHASLMGHLRAACGREPVFVGQTPRDYASGTWV</sequence>
<dbReference type="EMBL" id="CP137852">
    <property type="protein sequence ID" value="WPB83407.1"/>
    <property type="molecule type" value="Genomic_DNA"/>
</dbReference>